<dbReference type="GO" id="GO:0009228">
    <property type="term" value="P:thiamine biosynthetic process"/>
    <property type="evidence" value="ECO:0007669"/>
    <property type="project" value="UniProtKB-KW"/>
</dbReference>
<evidence type="ECO:0000256" key="11">
    <source>
        <dbReference type="ARBA" id="ARBA00022842"/>
    </source>
</evidence>
<dbReference type="GO" id="GO:0009229">
    <property type="term" value="P:thiamine diphosphate biosynthetic process"/>
    <property type="evidence" value="ECO:0007669"/>
    <property type="project" value="UniProtKB-UniPathway"/>
</dbReference>
<dbReference type="NCBIfam" id="TIGR00693">
    <property type="entry name" value="thiE"/>
    <property type="match status" value="1"/>
</dbReference>
<dbReference type="Gene3D" id="3.20.20.70">
    <property type="entry name" value="Aldolase class I"/>
    <property type="match status" value="1"/>
</dbReference>
<comment type="similarity">
    <text evidence="17">In the N-terminal section; belongs to the thiamine-phosphate synthase family.</text>
</comment>
<evidence type="ECO:0000256" key="9">
    <source>
        <dbReference type="ARBA" id="ARBA00022777"/>
    </source>
</evidence>
<keyword evidence="10" id="KW-0067">ATP-binding</keyword>
<dbReference type="GO" id="GO:0004789">
    <property type="term" value="F:thiamine-phosphate diphosphorylase activity"/>
    <property type="evidence" value="ECO:0007669"/>
    <property type="project" value="UniProtKB-EC"/>
</dbReference>
<evidence type="ECO:0000256" key="6">
    <source>
        <dbReference type="ARBA" id="ARBA00022679"/>
    </source>
</evidence>
<name>R4X9B8_TAPDE</name>
<dbReference type="EMBL" id="CAHR02000066">
    <property type="protein sequence ID" value="CCG82015.1"/>
    <property type="molecule type" value="Genomic_DNA"/>
</dbReference>
<comment type="catalytic activity">
    <reaction evidence="1">
        <text>5-(2-hydroxyethyl)-4-methylthiazole + ATP = 4-methyl-5-(2-phosphooxyethyl)-thiazole + ADP + H(+)</text>
        <dbReference type="Rhea" id="RHEA:24212"/>
        <dbReference type="ChEBI" id="CHEBI:15378"/>
        <dbReference type="ChEBI" id="CHEBI:17957"/>
        <dbReference type="ChEBI" id="CHEBI:30616"/>
        <dbReference type="ChEBI" id="CHEBI:58296"/>
        <dbReference type="ChEBI" id="CHEBI:456216"/>
        <dbReference type="EC" id="2.7.1.50"/>
    </reaction>
</comment>
<reference evidence="19 20" key="1">
    <citation type="journal article" date="2013" name="MBio">
        <title>Genome sequencing of the plant pathogen Taphrina deformans, the causal agent of peach leaf curl.</title>
        <authorList>
            <person name="Cisse O.H."/>
            <person name="Almeida J.M.G.C.F."/>
            <person name="Fonseca A."/>
            <person name="Kumar A.A."/>
            <person name="Salojaervi J."/>
            <person name="Overmyer K."/>
            <person name="Hauser P.M."/>
            <person name="Pagni M."/>
        </authorList>
    </citation>
    <scope>NUCLEOTIDE SEQUENCE [LARGE SCALE GENOMIC DNA]</scope>
    <source>
        <strain evidence="20">PYCC 5710 / ATCC 11124 / CBS 356.35 / IMI 108563 / JCM 9778 / NBRC 8474</strain>
    </source>
</reference>
<evidence type="ECO:0000256" key="1">
    <source>
        <dbReference type="ARBA" id="ARBA00001771"/>
    </source>
</evidence>
<keyword evidence="9" id="KW-0418">Kinase</keyword>
<dbReference type="InterPro" id="IPR036206">
    <property type="entry name" value="ThiamineP_synth_sf"/>
</dbReference>
<evidence type="ECO:0000256" key="14">
    <source>
        <dbReference type="ARBA" id="ARBA00047851"/>
    </source>
</evidence>
<dbReference type="eggNOG" id="ENOG502QS2M">
    <property type="taxonomic scope" value="Eukaryota"/>
</dbReference>
<dbReference type="Pfam" id="PF02110">
    <property type="entry name" value="HK"/>
    <property type="match status" value="1"/>
</dbReference>
<keyword evidence="8" id="KW-0547">Nucleotide-binding</keyword>
<keyword evidence="11" id="KW-0460">Magnesium</keyword>
<dbReference type="Gene3D" id="3.40.1190.20">
    <property type="match status" value="1"/>
</dbReference>
<dbReference type="VEuPathDB" id="FungiDB:TAPDE_001930"/>
<comment type="caution">
    <text evidence="19">The sequence shown here is derived from an EMBL/GenBank/DDBJ whole genome shotgun (WGS) entry which is preliminary data.</text>
</comment>
<dbReference type="CDD" id="cd00564">
    <property type="entry name" value="TMP_TenI"/>
    <property type="match status" value="1"/>
</dbReference>
<keyword evidence="7" id="KW-0479">Metal-binding</keyword>
<accession>R4X9B8</accession>
<evidence type="ECO:0000256" key="17">
    <source>
        <dbReference type="ARBA" id="ARBA00061283"/>
    </source>
</evidence>
<evidence type="ECO:0000313" key="19">
    <source>
        <dbReference type="EMBL" id="CCG82015.1"/>
    </source>
</evidence>
<dbReference type="SUPFAM" id="SSF53613">
    <property type="entry name" value="Ribokinase-like"/>
    <property type="match status" value="1"/>
</dbReference>
<dbReference type="InterPro" id="IPR022998">
    <property type="entry name" value="ThiamineP_synth_TenI"/>
</dbReference>
<comment type="pathway">
    <text evidence="4">Cofactor biosynthesis; thiamine diphosphate biosynthesis; 4-methyl-5-(2-phosphoethyl)-thiazole from 5-(2-hydroxyethyl)-4-methylthiazole: step 1/1.</text>
</comment>
<dbReference type="InterPro" id="IPR013785">
    <property type="entry name" value="Aldolase_TIM"/>
</dbReference>
<protein>
    <submittedName>
        <fullName evidence="19">Thiamine biosynthetic bifunctional enzyme</fullName>
    </submittedName>
</protein>
<dbReference type="CDD" id="cd01170">
    <property type="entry name" value="THZ_kinase"/>
    <property type="match status" value="1"/>
</dbReference>
<dbReference type="GO" id="GO:0000287">
    <property type="term" value="F:magnesium ion binding"/>
    <property type="evidence" value="ECO:0007669"/>
    <property type="project" value="InterPro"/>
</dbReference>
<evidence type="ECO:0000313" key="20">
    <source>
        <dbReference type="Proteomes" id="UP000013776"/>
    </source>
</evidence>
<comment type="function">
    <text evidence="3">Condenses 4-methyl-5-(beta-hydroxyethyl)thiazole monophosphate (THZ-P) and 2-methyl-4-amino-5-hydroxymethyl pyrimidine pyrophosphate (HMP-PP) to form thiamine monophosphate (TMP).</text>
</comment>
<dbReference type="SUPFAM" id="SSF51391">
    <property type="entry name" value="Thiamin phosphate synthase"/>
    <property type="match status" value="1"/>
</dbReference>
<dbReference type="Proteomes" id="UP000013776">
    <property type="component" value="Unassembled WGS sequence"/>
</dbReference>
<comment type="similarity">
    <text evidence="16">In the C-terminal section; belongs to the Thz kinase family.</text>
</comment>
<dbReference type="HAMAP" id="MF_00228">
    <property type="entry name" value="Thz_kinase"/>
    <property type="match status" value="1"/>
</dbReference>
<dbReference type="STRING" id="1097556.R4X9B8"/>
<gene>
    <name evidence="19" type="ORF">TAPDE_001930</name>
</gene>
<sequence>MKTSFGPNTLYLVTDSDLLHKSAISLNDHVEKAIRGGVDVVQLREKEADTGEFITKARSLLEVCRKYTVPLIINDRVDVALAVGADGLHVGQDDMNCAEARKLLGPDLFIGVSVNSVAEAKQAVADGADYLGIGAVYDTQTKALTKPTMGTSGVQEIIQYLSTLDRDIGTVAIGGINASNIERIMFASSSRTKPLDGIALVSAIMTSSDPEGTCRRLKGLLTCTPAFDQPQTVAIQSAADLHKVTGILAKVVEQKPLIQQMTNNVVKNFSANVTIAVGASPAMSEVRDEATDFAQANGAFLLNMGMVSTVETPIFAVQENNRLGKPCVLDPVGAGASTFRRRATKRYLDSCYFDVLKGNESEIRAAAGLTSTQRGVDNVSTGTVEDRCDLAKSLATRLRNIVVITGTQDIVSNGVQTVVLSCGHAWLGEITGSGCSLGSTVASLLAVNPSDKFSATVSAVLLYGLAAELAAGKDTTRGPGTFVPAFIDALWELSHSDSAFQQALQVNQDRLRFY</sequence>
<dbReference type="InterPro" id="IPR029056">
    <property type="entry name" value="Ribokinase-like"/>
</dbReference>
<evidence type="ECO:0000256" key="2">
    <source>
        <dbReference type="ARBA" id="ARBA00001946"/>
    </source>
</evidence>
<comment type="catalytic activity">
    <reaction evidence="13">
        <text>4-methyl-5-(2-phosphooxyethyl)-thiazole + 4-amino-2-methyl-5-(diphosphooxymethyl)pyrimidine + H(+) = thiamine phosphate + diphosphate</text>
        <dbReference type="Rhea" id="RHEA:22328"/>
        <dbReference type="ChEBI" id="CHEBI:15378"/>
        <dbReference type="ChEBI" id="CHEBI:33019"/>
        <dbReference type="ChEBI" id="CHEBI:37575"/>
        <dbReference type="ChEBI" id="CHEBI:57841"/>
        <dbReference type="ChEBI" id="CHEBI:58296"/>
        <dbReference type="EC" id="2.5.1.3"/>
    </reaction>
</comment>
<dbReference type="OrthoDB" id="4994at2759"/>
<dbReference type="Pfam" id="PF02581">
    <property type="entry name" value="TMP-TENI"/>
    <property type="match status" value="1"/>
</dbReference>
<dbReference type="PANTHER" id="PTHR20857:SF23">
    <property type="entry name" value="THIAMINE BIOSYNTHETIC BIFUNCTIONAL ENZYME"/>
    <property type="match status" value="1"/>
</dbReference>
<dbReference type="NCBIfam" id="NF006830">
    <property type="entry name" value="PRK09355.1"/>
    <property type="match status" value="1"/>
</dbReference>
<proteinExistence type="inferred from homology"/>
<evidence type="ECO:0000256" key="16">
    <source>
        <dbReference type="ARBA" id="ARBA00061146"/>
    </source>
</evidence>
<dbReference type="GO" id="GO:0005737">
    <property type="term" value="C:cytoplasm"/>
    <property type="evidence" value="ECO:0007669"/>
    <property type="project" value="TreeGrafter"/>
</dbReference>
<evidence type="ECO:0000256" key="15">
    <source>
        <dbReference type="ARBA" id="ARBA00047883"/>
    </source>
</evidence>
<dbReference type="FunFam" id="3.20.20.70:FF:000104">
    <property type="entry name" value="Thiamine biosynthetic bifunctional enzyme"/>
    <property type="match status" value="1"/>
</dbReference>
<keyword evidence="12" id="KW-0784">Thiamine biosynthesis</keyword>
<dbReference type="NCBIfam" id="TIGR00694">
    <property type="entry name" value="thiM"/>
    <property type="match status" value="1"/>
</dbReference>
<comment type="catalytic activity">
    <reaction evidence="15">
        <text>2-[(2R,5Z)-2-carboxy-4-methylthiazol-5(2H)-ylidene]ethyl phosphate + 4-amino-2-methyl-5-(diphosphooxymethyl)pyrimidine + 2 H(+) = thiamine phosphate + CO2 + diphosphate</text>
        <dbReference type="Rhea" id="RHEA:47844"/>
        <dbReference type="ChEBI" id="CHEBI:15378"/>
        <dbReference type="ChEBI" id="CHEBI:16526"/>
        <dbReference type="ChEBI" id="CHEBI:33019"/>
        <dbReference type="ChEBI" id="CHEBI:37575"/>
        <dbReference type="ChEBI" id="CHEBI:57841"/>
        <dbReference type="ChEBI" id="CHEBI:62899"/>
        <dbReference type="EC" id="2.5.1.3"/>
    </reaction>
</comment>
<evidence type="ECO:0000256" key="4">
    <source>
        <dbReference type="ARBA" id="ARBA00004868"/>
    </source>
</evidence>
<dbReference type="GO" id="GO:0005524">
    <property type="term" value="F:ATP binding"/>
    <property type="evidence" value="ECO:0007669"/>
    <property type="project" value="UniProtKB-KW"/>
</dbReference>
<feature type="domain" description="Thiamine phosphate synthase/TenI" evidence="18">
    <location>
        <begin position="10"/>
        <end position="204"/>
    </location>
</feature>
<dbReference type="UniPathway" id="UPA00060">
    <property type="reaction ID" value="UER00139"/>
</dbReference>
<comment type="catalytic activity">
    <reaction evidence="14">
        <text>2-(2-carboxy-4-methylthiazol-5-yl)ethyl phosphate + 4-amino-2-methyl-5-(diphosphooxymethyl)pyrimidine + 2 H(+) = thiamine phosphate + CO2 + diphosphate</text>
        <dbReference type="Rhea" id="RHEA:47848"/>
        <dbReference type="ChEBI" id="CHEBI:15378"/>
        <dbReference type="ChEBI" id="CHEBI:16526"/>
        <dbReference type="ChEBI" id="CHEBI:33019"/>
        <dbReference type="ChEBI" id="CHEBI:37575"/>
        <dbReference type="ChEBI" id="CHEBI:57841"/>
        <dbReference type="ChEBI" id="CHEBI:62890"/>
        <dbReference type="EC" id="2.5.1.3"/>
    </reaction>
</comment>
<evidence type="ECO:0000256" key="3">
    <source>
        <dbReference type="ARBA" id="ARBA00003814"/>
    </source>
</evidence>
<evidence type="ECO:0000256" key="13">
    <source>
        <dbReference type="ARBA" id="ARBA00047334"/>
    </source>
</evidence>
<dbReference type="HAMAP" id="MF_00097">
    <property type="entry name" value="TMP_synthase"/>
    <property type="match status" value="1"/>
</dbReference>
<evidence type="ECO:0000259" key="18">
    <source>
        <dbReference type="Pfam" id="PF02581"/>
    </source>
</evidence>
<dbReference type="PANTHER" id="PTHR20857">
    <property type="entry name" value="THIAMINE-PHOSPHATE PYROPHOSPHORYLASE"/>
    <property type="match status" value="1"/>
</dbReference>
<evidence type="ECO:0000256" key="10">
    <source>
        <dbReference type="ARBA" id="ARBA00022840"/>
    </source>
</evidence>
<comment type="pathway">
    <text evidence="5">Cofactor biosynthesis; thiamine diphosphate biosynthesis; thiamine phosphate from 4-amino-2-methyl-5-diphosphomethylpyrimidine and 4-methyl-5-(2-phosphoethyl)-thiazole: step 1/1.</text>
</comment>
<evidence type="ECO:0000256" key="8">
    <source>
        <dbReference type="ARBA" id="ARBA00022741"/>
    </source>
</evidence>
<organism evidence="19 20">
    <name type="scientific">Taphrina deformans (strain PYCC 5710 / ATCC 11124 / CBS 356.35 / IMI 108563 / JCM 9778 / NBRC 8474)</name>
    <name type="common">Peach leaf curl fungus</name>
    <name type="synonym">Lalaria deformans</name>
    <dbReference type="NCBI Taxonomy" id="1097556"/>
    <lineage>
        <taxon>Eukaryota</taxon>
        <taxon>Fungi</taxon>
        <taxon>Dikarya</taxon>
        <taxon>Ascomycota</taxon>
        <taxon>Taphrinomycotina</taxon>
        <taxon>Taphrinomycetes</taxon>
        <taxon>Taphrinales</taxon>
        <taxon>Taphrinaceae</taxon>
        <taxon>Taphrina</taxon>
    </lineage>
</organism>
<dbReference type="InterPro" id="IPR034291">
    <property type="entry name" value="TMP_synthase"/>
</dbReference>
<dbReference type="GO" id="GO:0004417">
    <property type="term" value="F:hydroxyethylthiazole kinase activity"/>
    <property type="evidence" value="ECO:0007669"/>
    <property type="project" value="UniProtKB-EC"/>
</dbReference>
<keyword evidence="6" id="KW-0808">Transferase</keyword>
<dbReference type="InterPro" id="IPR000417">
    <property type="entry name" value="Hyethyz_kinase"/>
</dbReference>
<dbReference type="AlphaFoldDB" id="R4X9B8"/>
<evidence type="ECO:0000256" key="12">
    <source>
        <dbReference type="ARBA" id="ARBA00022977"/>
    </source>
</evidence>
<keyword evidence="20" id="KW-1185">Reference proteome</keyword>
<evidence type="ECO:0000256" key="5">
    <source>
        <dbReference type="ARBA" id="ARBA00005165"/>
    </source>
</evidence>
<comment type="cofactor">
    <cofactor evidence="2">
        <name>Mg(2+)</name>
        <dbReference type="ChEBI" id="CHEBI:18420"/>
    </cofactor>
</comment>
<dbReference type="PRINTS" id="PR01099">
    <property type="entry name" value="HYETHTZKNASE"/>
</dbReference>
<evidence type="ECO:0000256" key="7">
    <source>
        <dbReference type="ARBA" id="ARBA00022723"/>
    </source>
</evidence>